<keyword evidence="3" id="KW-1185">Reference proteome</keyword>
<dbReference type="Proteomes" id="UP000593601">
    <property type="component" value="Chromosome"/>
</dbReference>
<feature type="domain" description="GST N-terminal" evidence="1">
    <location>
        <begin position="6"/>
        <end position="75"/>
    </location>
</feature>
<dbReference type="Pfam" id="PF13417">
    <property type="entry name" value="GST_N_3"/>
    <property type="match status" value="1"/>
</dbReference>
<evidence type="ECO:0000259" key="1">
    <source>
        <dbReference type="Pfam" id="PF13417"/>
    </source>
</evidence>
<reference evidence="2 3" key="1">
    <citation type="submission" date="2020-10" db="EMBL/GenBank/DDBJ databases">
        <title>Blautia liquoris sp.nov., isolated from the mud in a fermentation cellar used for the production of Chinese strong-flavoured liquor.</title>
        <authorList>
            <person name="Lu L."/>
        </authorList>
    </citation>
    <scope>NUCLEOTIDE SEQUENCE [LARGE SCALE GENOMIC DNA]</scope>
    <source>
        <strain evidence="2 3">LZLJ-3</strain>
    </source>
</reference>
<evidence type="ECO:0000313" key="3">
    <source>
        <dbReference type="Proteomes" id="UP000593601"/>
    </source>
</evidence>
<dbReference type="InterPro" id="IPR050983">
    <property type="entry name" value="GST_Omega/HSP26"/>
</dbReference>
<accession>A0A7M2RJH4</accession>
<name>A0A7M2RJH4_9FIRM</name>
<dbReference type="InterPro" id="IPR004045">
    <property type="entry name" value="Glutathione_S-Trfase_N"/>
</dbReference>
<dbReference type="SUPFAM" id="SSF52833">
    <property type="entry name" value="Thioredoxin-like"/>
    <property type="match status" value="1"/>
</dbReference>
<dbReference type="RefSeq" id="WP_193736729.1">
    <property type="nucleotide sequence ID" value="NZ_CP063304.1"/>
</dbReference>
<dbReference type="EMBL" id="CP063304">
    <property type="protein sequence ID" value="QOV20409.1"/>
    <property type="molecule type" value="Genomic_DNA"/>
</dbReference>
<evidence type="ECO:0000313" key="2">
    <source>
        <dbReference type="EMBL" id="QOV20409.1"/>
    </source>
</evidence>
<dbReference type="KEGG" id="bliq:INP51_05535"/>
<dbReference type="InterPro" id="IPR036249">
    <property type="entry name" value="Thioredoxin-like_sf"/>
</dbReference>
<dbReference type="GO" id="GO:0005737">
    <property type="term" value="C:cytoplasm"/>
    <property type="evidence" value="ECO:0007669"/>
    <property type="project" value="TreeGrafter"/>
</dbReference>
<gene>
    <name evidence="2" type="ORF">INP51_05535</name>
</gene>
<dbReference type="PANTHER" id="PTHR43968:SF6">
    <property type="entry name" value="GLUTATHIONE S-TRANSFERASE OMEGA"/>
    <property type="match status" value="1"/>
</dbReference>
<proteinExistence type="predicted"/>
<dbReference type="CDD" id="cd00570">
    <property type="entry name" value="GST_N_family"/>
    <property type="match status" value="1"/>
</dbReference>
<dbReference type="GO" id="GO:0016740">
    <property type="term" value="F:transferase activity"/>
    <property type="evidence" value="ECO:0007669"/>
    <property type="project" value="UniProtKB-KW"/>
</dbReference>
<protein>
    <submittedName>
        <fullName evidence="2">Glutathione S-transferase N-terminal domain-containing protein</fullName>
    </submittedName>
</protein>
<keyword evidence="2" id="KW-0808">Transferase</keyword>
<dbReference type="AlphaFoldDB" id="A0A7M2RJH4"/>
<sequence>MKDLKLYFKHSCPYCQKVLRYMDEHDVKGVQLMDIKADQKNQDDLVRLGGMDQVPMLLIDGKPMYESDDIIQYMKDELQDS</sequence>
<dbReference type="Gene3D" id="3.40.30.10">
    <property type="entry name" value="Glutaredoxin"/>
    <property type="match status" value="1"/>
</dbReference>
<organism evidence="2 3">
    <name type="scientific">Blautia liquoris</name>
    <dbReference type="NCBI Taxonomy" id="2779518"/>
    <lineage>
        <taxon>Bacteria</taxon>
        <taxon>Bacillati</taxon>
        <taxon>Bacillota</taxon>
        <taxon>Clostridia</taxon>
        <taxon>Lachnospirales</taxon>
        <taxon>Lachnospiraceae</taxon>
        <taxon>Blautia</taxon>
    </lineage>
</organism>
<dbReference type="PROSITE" id="PS51354">
    <property type="entry name" value="GLUTAREDOXIN_2"/>
    <property type="match status" value="1"/>
</dbReference>
<dbReference type="PANTHER" id="PTHR43968">
    <property type="match status" value="1"/>
</dbReference>